<keyword evidence="3" id="KW-1185">Reference proteome</keyword>
<reference evidence="2" key="1">
    <citation type="submission" date="2023-03" db="EMBL/GenBank/DDBJ databases">
        <title>Massive genome expansion in bonnet fungi (Mycena s.s.) driven by repeated elements and novel gene families across ecological guilds.</title>
        <authorList>
            <consortium name="Lawrence Berkeley National Laboratory"/>
            <person name="Harder C.B."/>
            <person name="Miyauchi S."/>
            <person name="Viragh M."/>
            <person name="Kuo A."/>
            <person name="Thoen E."/>
            <person name="Andreopoulos B."/>
            <person name="Lu D."/>
            <person name="Skrede I."/>
            <person name="Drula E."/>
            <person name="Henrissat B."/>
            <person name="Morin E."/>
            <person name="Kohler A."/>
            <person name="Barry K."/>
            <person name="LaButti K."/>
            <person name="Morin E."/>
            <person name="Salamov A."/>
            <person name="Lipzen A."/>
            <person name="Mereny Z."/>
            <person name="Hegedus B."/>
            <person name="Baldrian P."/>
            <person name="Stursova M."/>
            <person name="Weitz H."/>
            <person name="Taylor A."/>
            <person name="Grigoriev I.V."/>
            <person name="Nagy L.G."/>
            <person name="Martin F."/>
            <person name="Kauserud H."/>
        </authorList>
    </citation>
    <scope>NUCLEOTIDE SEQUENCE</scope>
    <source>
        <strain evidence="2">CBHHK067</strain>
    </source>
</reference>
<name>A0AAD7CS31_MYCRO</name>
<protein>
    <submittedName>
        <fullName evidence="2">Uncharacterized protein</fullName>
    </submittedName>
</protein>
<dbReference type="AlphaFoldDB" id="A0AAD7CS31"/>
<evidence type="ECO:0000313" key="3">
    <source>
        <dbReference type="Proteomes" id="UP001221757"/>
    </source>
</evidence>
<feature type="region of interest" description="Disordered" evidence="1">
    <location>
        <begin position="1"/>
        <end position="20"/>
    </location>
</feature>
<organism evidence="2 3">
    <name type="scientific">Mycena rosella</name>
    <name type="common">Pink bonnet</name>
    <name type="synonym">Agaricus rosellus</name>
    <dbReference type="NCBI Taxonomy" id="1033263"/>
    <lineage>
        <taxon>Eukaryota</taxon>
        <taxon>Fungi</taxon>
        <taxon>Dikarya</taxon>
        <taxon>Basidiomycota</taxon>
        <taxon>Agaricomycotina</taxon>
        <taxon>Agaricomycetes</taxon>
        <taxon>Agaricomycetidae</taxon>
        <taxon>Agaricales</taxon>
        <taxon>Marasmiineae</taxon>
        <taxon>Mycenaceae</taxon>
        <taxon>Mycena</taxon>
    </lineage>
</organism>
<sequence>MSASSSFSSARRLALHPSAQSDAEDALTASLADLADTTGDPEYVSVSVREARAGLCGRHAALGSGTVGQVQSKSCASSPPQRRSAAAPFAALQLVLHTQAGRGVDRGLAFVQVPVPAAPIQAPGHSAL</sequence>
<dbReference type="Proteomes" id="UP001221757">
    <property type="component" value="Unassembled WGS sequence"/>
</dbReference>
<accession>A0AAD7CS31</accession>
<evidence type="ECO:0000313" key="2">
    <source>
        <dbReference type="EMBL" id="KAJ7660528.1"/>
    </source>
</evidence>
<dbReference type="EMBL" id="JARKIE010000259">
    <property type="protein sequence ID" value="KAJ7660528.1"/>
    <property type="molecule type" value="Genomic_DNA"/>
</dbReference>
<proteinExistence type="predicted"/>
<gene>
    <name evidence="2" type="ORF">B0H17DRAFT_1212532</name>
</gene>
<feature type="compositionally biased region" description="Low complexity" evidence="1">
    <location>
        <begin position="1"/>
        <end position="12"/>
    </location>
</feature>
<evidence type="ECO:0000256" key="1">
    <source>
        <dbReference type="SAM" id="MobiDB-lite"/>
    </source>
</evidence>
<comment type="caution">
    <text evidence="2">The sequence shown here is derived from an EMBL/GenBank/DDBJ whole genome shotgun (WGS) entry which is preliminary data.</text>
</comment>